<dbReference type="GO" id="GO:0051301">
    <property type="term" value="P:cell division"/>
    <property type="evidence" value="ECO:0007669"/>
    <property type="project" value="UniProtKB-KW"/>
</dbReference>
<dbReference type="SUPFAM" id="SSF74653">
    <property type="entry name" value="TolA/TonB C-terminal domain"/>
    <property type="match status" value="1"/>
</dbReference>
<evidence type="ECO:0000256" key="1">
    <source>
        <dbReference type="SAM" id="MobiDB-lite"/>
    </source>
</evidence>
<sequence length="357" mass="37683">MHVGHYISGAAHAGLIGWVLLGGAFRSEPPPMEVTGVSVITSEEFDAVMRAQEAPRPETEVAVPVIPEAEVETPDMTSEPDAPVDVPVPREAEAGGPDGAPELSEIAPPEPQDVTDEAPVLETPEVETAVVVPERSVRPVPRPAPRVAPEPVAQPKPDTTIADELQEATKPDESGQVAEEPKEETAPEAATTEIVTEPKEAEQASAAPSRSLRPRTRPAARPDPGQGTDAAVAAALAEAASETAPAARAPSGPPLTQGEKDGLRVAVQDCWVVDVGSRAADVTVTVGFSLDQNGKVSGDIRLISAAGGDEAATRTAFQSARRAVLRCQKNGYDLPTEKYDHWRDVEITFNPEKMRRK</sequence>
<evidence type="ECO:0000313" key="2">
    <source>
        <dbReference type="EMBL" id="SFL41454.1"/>
    </source>
</evidence>
<feature type="compositionally biased region" description="Basic and acidic residues" evidence="1">
    <location>
        <begin position="167"/>
        <end position="185"/>
    </location>
</feature>
<organism evidence="2 3">
    <name type="scientific">Shimia aestuarii</name>
    <dbReference type="NCBI Taxonomy" id="254406"/>
    <lineage>
        <taxon>Bacteria</taxon>
        <taxon>Pseudomonadati</taxon>
        <taxon>Pseudomonadota</taxon>
        <taxon>Alphaproteobacteria</taxon>
        <taxon>Rhodobacterales</taxon>
        <taxon>Roseobacteraceae</taxon>
    </lineage>
</organism>
<feature type="region of interest" description="Disordered" evidence="1">
    <location>
        <begin position="70"/>
        <end position="260"/>
    </location>
</feature>
<reference evidence="2 3" key="1">
    <citation type="submission" date="2016-10" db="EMBL/GenBank/DDBJ databases">
        <authorList>
            <person name="de Groot N.N."/>
        </authorList>
    </citation>
    <scope>NUCLEOTIDE SEQUENCE [LARGE SCALE GENOMIC DNA]</scope>
    <source>
        <strain evidence="2 3">DSM 15283</strain>
    </source>
</reference>
<dbReference type="Gene3D" id="3.30.1150.10">
    <property type="match status" value="1"/>
</dbReference>
<feature type="compositionally biased region" description="Low complexity" evidence="1">
    <location>
        <begin position="219"/>
        <end position="249"/>
    </location>
</feature>
<proteinExistence type="predicted"/>
<gene>
    <name evidence="2" type="ORF">SAMN04488042_101105</name>
</gene>
<dbReference type="OrthoDB" id="7161229at2"/>
<keyword evidence="2" id="KW-0131">Cell cycle</keyword>
<feature type="compositionally biased region" description="Pro residues" evidence="1">
    <location>
        <begin position="140"/>
        <end position="154"/>
    </location>
</feature>
<dbReference type="EMBL" id="FOTQ01000001">
    <property type="protein sequence ID" value="SFL41454.1"/>
    <property type="molecule type" value="Genomic_DNA"/>
</dbReference>
<feature type="compositionally biased region" description="Low complexity" evidence="1">
    <location>
        <begin position="120"/>
        <end position="134"/>
    </location>
</feature>
<dbReference type="Proteomes" id="UP000199144">
    <property type="component" value="Unassembled WGS sequence"/>
</dbReference>
<dbReference type="AlphaFoldDB" id="A0A1I4HH72"/>
<name>A0A1I4HH72_9RHOB</name>
<accession>A0A1I4HH72</accession>
<dbReference type="RefSeq" id="WP_093090004.1">
    <property type="nucleotide sequence ID" value="NZ_FOTQ01000001.1"/>
</dbReference>
<evidence type="ECO:0000313" key="3">
    <source>
        <dbReference type="Proteomes" id="UP000199144"/>
    </source>
</evidence>
<dbReference type="STRING" id="254406.SAMN04488042_101105"/>
<keyword evidence="3" id="KW-1185">Reference proteome</keyword>
<keyword evidence="2" id="KW-0132">Cell division</keyword>
<protein>
    <submittedName>
        <fullName evidence="2">Cell division and transport-associated protein TolA</fullName>
    </submittedName>
</protein>